<dbReference type="Ensembl" id="ENSNLET00000053169.1">
    <property type="protein sequence ID" value="ENSNLEP00000045877.1"/>
    <property type="gene ID" value="ENSNLEG00000029743.1"/>
</dbReference>
<dbReference type="InParanoid" id="A0A2I3HQQ9"/>
<reference evidence="1" key="2">
    <citation type="submission" date="2025-08" db="UniProtKB">
        <authorList>
            <consortium name="Ensembl"/>
        </authorList>
    </citation>
    <scope>IDENTIFICATION</scope>
</reference>
<reference evidence="1" key="1">
    <citation type="submission" date="2012-10" db="EMBL/GenBank/DDBJ databases">
        <authorList>
            <consortium name="Gibbon Genome Sequencing Consortium"/>
        </authorList>
    </citation>
    <scope>NUCLEOTIDE SEQUENCE [LARGE SCALE GENOMIC DNA]</scope>
</reference>
<accession>A0A2I3HQQ9</accession>
<evidence type="ECO:0000313" key="1">
    <source>
        <dbReference type="Ensembl" id="ENSNLEP00000045877.1"/>
    </source>
</evidence>
<dbReference type="STRING" id="61853.ENSNLEP00000045877"/>
<reference evidence="1" key="3">
    <citation type="submission" date="2025-09" db="UniProtKB">
        <authorList>
            <consortium name="Ensembl"/>
        </authorList>
    </citation>
    <scope>IDENTIFICATION</scope>
</reference>
<organism evidence="1 2">
    <name type="scientific">Nomascus leucogenys</name>
    <name type="common">Northern white-cheeked gibbon</name>
    <name type="synonym">Hylobates leucogenys</name>
    <dbReference type="NCBI Taxonomy" id="61853"/>
    <lineage>
        <taxon>Eukaryota</taxon>
        <taxon>Metazoa</taxon>
        <taxon>Chordata</taxon>
        <taxon>Craniata</taxon>
        <taxon>Vertebrata</taxon>
        <taxon>Euteleostomi</taxon>
        <taxon>Mammalia</taxon>
        <taxon>Eutheria</taxon>
        <taxon>Euarchontoglires</taxon>
        <taxon>Primates</taxon>
        <taxon>Haplorrhini</taxon>
        <taxon>Catarrhini</taxon>
        <taxon>Hylobatidae</taxon>
        <taxon>Nomascus</taxon>
    </lineage>
</organism>
<proteinExistence type="predicted"/>
<dbReference type="OMA" id="KHKHQAP"/>
<dbReference type="AlphaFoldDB" id="A0A2I3HQQ9"/>
<protein>
    <submittedName>
        <fullName evidence="1">Uncharacterized protein</fullName>
    </submittedName>
</protein>
<keyword evidence="2" id="KW-1185">Reference proteome</keyword>
<dbReference type="GeneTree" id="ENSGT00940000163510"/>
<name>A0A2I3HQQ9_NOMLE</name>
<dbReference type="Proteomes" id="UP000001073">
    <property type="component" value="Unplaced"/>
</dbReference>
<sequence>FTKIILNTFFKKLFELISSLEYNVNQIIKKNHELEEATGYKKLLEMTINMLSVFGNEDFSCHGDLKTDQLKMDILIKKLKHKKIAMISTKAPYGERAGEIFSQHSSYKARPRVTLC</sequence>
<evidence type="ECO:0000313" key="2">
    <source>
        <dbReference type="Proteomes" id="UP000001073"/>
    </source>
</evidence>